<dbReference type="SMART" id="SM00360">
    <property type="entry name" value="RRM"/>
    <property type="match status" value="1"/>
</dbReference>
<dbReference type="STRING" id="10029.G3GUT3"/>
<keyword evidence="1" id="KW-0694">RNA-binding</keyword>
<feature type="domain" description="RRM" evidence="2">
    <location>
        <begin position="8"/>
        <end position="74"/>
    </location>
</feature>
<dbReference type="PANTHER" id="PTHR10693:SF21">
    <property type="entry name" value="RAS GTPASE-ACTIVATING PROTEIN-BINDING PROTEIN 1"/>
    <property type="match status" value="1"/>
</dbReference>
<protein>
    <submittedName>
        <fullName evidence="3">Ras GTPase-activating protein-binding protein 1</fullName>
    </submittedName>
</protein>
<gene>
    <name evidence="3" type="ORF">I79_001457</name>
</gene>
<dbReference type="GO" id="GO:0005829">
    <property type="term" value="C:cytosol"/>
    <property type="evidence" value="ECO:0007669"/>
    <property type="project" value="TreeGrafter"/>
</dbReference>
<dbReference type="Proteomes" id="UP000001075">
    <property type="component" value="Unassembled WGS sequence"/>
</dbReference>
<dbReference type="AlphaFoldDB" id="G3GUT3"/>
<dbReference type="InterPro" id="IPR000504">
    <property type="entry name" value="RRM_dom"/>
</dbReference>
<dbReference type="InterPro" id="IPR035979">
    <property type="entry name" value="RBD_domain_sf"/>
</dbReference>
<reference evidence="4" key="1">
    <citation type="journal article" date="2011" name="Nat. Biotechnol.">
        <title>The genomic sequence of the Chinese hamster ovary (CHO)-K1 cell line.</title>
        <authorList>
            <person name="Xu X."/>
            <person name="Nagarajan H."/>
            <person name="Lewis N.E."/>
            <person name="Pan S."/>
            <person name="Cai Z."/>
            <person name="Liu X."/>
            <person name="Chen W."/>
            <person name="Xie M."/>
            <person name="Wang W."/>
            <person name="Hammond S."/>
            <person name="Andersen M.R."/>
            <person name="Neff N."/>
            <person name="Passarelli B."/>
            <person name="Koh W."/>
            <person name="Fan H.C."/>
            <person name="Wang J."/>
            <person name="Gui Y."/>
            <person name="Lee K.H."/>
            <person name="Betenbaugh M.J."/>
            <person name="Quake S.R."/>
            <person name="Famili I."/>
            <person name="Palsson B.O."/>
            <person name="Wang J."/>
        </authorList>
    </citation>
    <scope>NUCLEOTIDE SEQUENCE [LARGE SCALE GENOMIC DNA]</scope>
    <source>
        <strain evidence="4">CHO K1 cell line</strain>
    </source>
</reference>
<dbReference type="PANTHER" id="PTHR10693">
    <property type="entry name" value="RAS GTPASE-ACTIVATING PROTEIN-BINDING PROTEIN"/>
    <property type="match status" value="1"/>
</dbReference>
<dbReference type="SUPFAM" id="SSF54928">
    <property type="entry name" value="RNA-binding domain, RBD"/>
    <property type="match status" value="1"/>
</dbReference>
<accession>G3GUT3</accession>
<dbReference type="InParanoid" id="G3GUT3"/>
<evidence type="ECO:0000256" key="1">
    <source>
        <dbReference type="PROSITE-ProRule" id="PRU00176"/>
    </source>
</evidence>
<dbReference type="GO" id="GO:1990904">
    <property type="term" value="C:ribonucleoprotein complex"/>
    <property type="evidence" value="ECO:0007669"/>
    <property type="project" value="TreeGrafter"/>
</dbReference>
<evidence type="ECO:0000313" key="3">
    <source>
        <dbReference type="EMBL" id="EGW00694.1"/>
    </source>
</evidence>
<dbReference type="InterPro" id="IPR039539">
    <property type="entry name" value="Ras_GTPase_bind_prot"/>
</dbReference>
<dbReference type="GO" id="GO:0003729">
    <property type="term" value="F:mRNA binding"/>
    <property type="evidence" value="ECO:0007669"/>
    <property type="project" value="TreeGrafter"/>
</dbReference>
<evidence type="ECO:0000313" key="4">
    <source>
        <dbReference type="Proteomes" id="UP000001075"/>
    </source>
</evidence>
<proteinExistence type="predicted"/>
<dbReference type="PROSITE" id="PS50102">
    <property type="entry name" value="RRM"/>
    <property type="match status" value="1"/>
</dbReference>
<organism evidence="3 4">
    <name type="scientific">Cricetulus griseus</name>
    <name type="common">Chinese hamster</name>
    <name type="synonym">Cricetulus barabensis griseus</name>
    <dbReference type="NCBI Taxonomy" id="10029"/>
    <lineage>
        <taxon>Eukaryota</taxon>
        <taxon>Metazoa</taxon>
        <taxon>Chordata</taxon>
        <taxon>Craniata</taxon>
        <taxon>Vertebrata</taxon>
        <taxon>Euteleostomi</taxon>
        <taxon>Mammalia</taxon>
        <taxon>Eutheria</taxon>
        <taxon>Euarchontoglires</taxon>
        <taxon>Glires</taxon>
        <taxon>Rodentia</taxon>
        <taxon>Myomorpha</taxon>
        <taxon>Muroidea</taxon>
        <taxon>Cricetidae</taxon>
        <taxon>Cricetinae</taxon>
        <taxon>Cricetulus</taxon>
    </lineage>
</organism>
<dbReference type="InterPro" id="IPR012677">
    <property type="entry name" value="Nucleotide-bd_a/b_plait_sf"/>
</dbReference>
<sequence>MVRHPDSHQLFIGNLPHEVDKSELKDFFQSYRNLMELRVNSGGKLPNFGFVVFDDPESVQKVLNNKPIVFQGEEEKKMCAVGEGDYRDN</sequence>
<dbReference type="Gene3D" id="3.30.70.330">
    <property type="match status" value="1"/>
</dbReference>
<evidence type="ECO:0000259" key="2">
    <source>
        <dbReference type="PROSITE" id="PS50102"/>
    </source>
</evidence>
<dbReference type="EMBL" id="JH000032">
    <property type="protein sequence ID" value="EGW00694.1"/>
    <property type="molecule type" value="Genomic_DNA"/>
</dbReference>
<dbReference type="Pfam" id="PF00076">
    <property type="entry name" value="RRM_1"/>
    <property type="match status" value="1"/>
</dbReference>
<name>G3GUT3_CRIGR</name>